<proteinExistence type="predicted"/>
<organism evidence="1 2">
    <name type="scientific">Pseudomonas fluorescens</name>
    <dbReference type="NCBI Taxonomy" id="294"/>
    <lineage>
        <taxon>Bacteria</taxon>
        <taxon>Pseudomonadati</taxon>
        <taxon>Pseudomonadota</taxon>
        <taxon>Gammaproteobacteria</taxon>
        <taxon>Pseudomonadales</taxon>
        <taxon>Pseudomonadaceae</taxon>
        <taxon>Pseudomonas</taxon>
    </lineage>
</organism>
<name>A0A5E7KY48_PSEFL</name>
<reference evidence="1 2" key="1">
    <citation type="submission" date="2019-09" db="EMBL/GenBank/DDBJ databases">
        <authorList>
            <person name="Chandra G."/>
            <person name="Truman W A."/>
        </authorList>
    </citation>
    <scope>NUCLEOTIDE SEQUENCE [LARGE SCALE GENOMIC DNA]</scope>
    <source>
        <strain evidence="1">PS896</strain>
    </source>
</reference>
<dbReference type="AlphaFoldDB" id="A0A5E7KY48"/>
<protein>
    <submittedName>
        <fullName evidence="1">Uncharacterized protein</fullName>
    </submittedName>
</protein>
<evidence type="ECO:0000313" key="2">
    <source>
        <dbReference type="Proteomes" id="UP000377224"/>
    </source>
</evidence>
<evidence type="ECO:0000313" key="1">
    <source>
        <dbReference type="EMBL" id="VVP06740.1"/>
    </source>
</evidence>
<dbReference type="EMBL" id="CABVIN010000004">
    <property type="protein sequence ID" value="VVP06740.1"/>
    <property type="molecule type" value="Genomic_DNA"/>
</dbReference>
<dbReference type="RefSeq" id="WP_150647853.1">
    <property type="nucleotide sequence ID" value="NZ_CABVIN010000004.1"/>
</dbReference>
<dbReference type="Proteomes" id="UP000377224">
    <property type="component" value="Unassembled WGS sequence"/>
</dbReference>
<accession>A0A5E7KY48</accession>
<gene>
    <name evidence="1" type="ORF">PS896_03113</name>
</gene>
<dbReference type="InterPro" id="IPR058263">
    <property type="entry name" value="DUF7957"/>
</dbReference>
<dbReference type="Pfam" id="PF25857">
    <property type="entry name" value="DUF7957"/>
    <property type="match status" value="1"/>
</dbReference>
<sequence length="110" mass="12422">MQLNVSGKRIFGNGISFDAEYPALQAVMIDERVIVTFDWMAFERDIPARNLFCYDRAGNLLWRAPDIGMGMVDAYTGVTNEEPLWVGNFAGYSCRIDEASGQVLETRFTK</sequence>